<evidence type="ECO:0000256" key="5">
    <source>
        <dbReference type="ARBA" id="ARBA00022960"/>
    </source>
</evidence>
<keyword evidence="4" id="KW-0067">ATP-binding</keyword>
<comment type="caution">
    <text evidence="7">The sequence shown here is derived from an EMBL/GenBank/DDBJ whole genome shotgun (WGS) entry which is preliminary data.</text>
</comment>
<dbReference type="PANTHER" id="PTHR42749:SF1">
    <property type="entry name" value="CELL SHAPE-DETERMINING PROTEIN MREB"/>
    <property type="match status" value="1"/>
</dbReference>
<dbReference type="GO" id="GO:0005524">
    <property type="term" value="F:ATP binding"/>
    <property type="evidence" value="ECO:0007669"/>
    <property type="project" value="UniProtKB-KW"/>
</dbReference>
<reference evidence="7 8" key="1">
    <citation type="journal article" date="2016" name="Nat. Commun.">
        <title>Thousands of microbial genomes shed light on interconnected biogeochemical processes in an aquifer system.</title>
        <authorList>
            <person name="Anantharaman K."/>
            <person name="Brown C.T."/>
            <person name="Hug L.A."/>
            <person name="Sharon I."/>
            <person name="Castelle C.J."/>
            <person name="Probst A.J."/>
            <person name="Thomas B.C."/>
            <person name="Singh A."/>
            <person name="Wilkins M.J."/>
            <person name="Karaoz U."/>
            <person name="Brodie E.L."/>
            <person name="Williams K.H."/>
            <person name="Hubbard S.S."/>
            <person name="Banfield J.F."/>
        </authorList>
    </citation>
    <scope>NUCLEOTIDE SEQUENCE [LARGE SCALE GENOMIC DNA]</scope>
</reference>
<comment type="similarity">
    <text evidence="6">Belongs to the FtsA/MreB family.</text>
</comment>
<dbReference type="SUPFAM" id="SSF53067">
    <property type="entry name" value="Actin-like ATPase domain"/>
    <property type="match status" value="2"/>
</dbReference>
<dbReference type="PANTHER" id="PTHR42749">
    <property type="entry name" value="CELL SHAPE-DETERMINING PROTEIN MREB"/>
    <property type="match status" value="1"/>
</dbReference>
<dbReference type="EMBL" id="MFAU01000034">
    <property type="protein sequence ID" value="OGD83980.1"/>
    <property type="molecule type" value="Genomic_DNA"/>
</dbReference>
<dbReference type="GO" id="GO:0005737">
    <property type="term" value="C:cytoplasm"/>
    <property type="evidence" value="ECO:0007669"/>
    <property type="project" value="UniProtKB-SubCell"/>
</dbReference>
<proteinExistence type="inferred from homology"/>
<evidence type="ECO:0000256" key="4">
    <source>
        <dbReference type="ARBA" id="ARBA00022840"/>
    </source>
</evidence>
<dbReference type="CDD" id="cd10225">
    <property type="entry name" value="ASKHA_NBD_MreB-like"/>
    <property type="match status" value="1"/>
</dbReference>
<dbReference type="Gene3D" id="3.30.420.40">
    <property type="match status" value="2"/>
</dbReference>
<sequence length="289" mass="30924">MIPVIDNILGRFSQDLAIDLGTVNTLIHVQGKGVAIYEPSIVAQHKKTKRIVAIGQEAKKMVGRTPANIMIVRPLRDGVISDYDATLIMLSTFVRKIHKKPGGGFAIPRPKVVVAIPSQITEVEKRALIDVARTAGAREVFLVEEPLAAAMGSGMNVNEPCGLMICDIGGGTTEIAVISMGGIVVGRSLKIAGNTMDLDIAGYVRTRHSLSLGEKTREEVKILLGSAYPMKVEKEMVVRGSDLERGLPKSIKLSSVQIREALSGTISVIVQAVKDVVEDTPPELAADIS</sequence>
<dbReference type="Pfam" id="PF06723">
    <property type="entry name" value="MreB_Mbl"/>
    <property type="match status" value="1"/>
</dbReference>
<evidence type="ECO:0000256" key="6">
    <source>
        <dbReference type="ARBA" id="ARBA00023458"/>
    </source>
</evidence>
<protein>
    <submittedName>
        <fullName evidence="7">Rod shape-determining protein</fullName>
    </submittedName>
</protein>
<organism evidence="7 8">
    <name type="scientific">Candidatus Curtissbacteria bacterium RBG_13_40_7</name>
    <dbReference type="NCBI Taxonomy" id="1797706"/>
    <lineage>
        <taxon>Bacteria</taxon>
        <taxon>Candidatus Curtissiibacteriota</taxon>
    </lineage>
</organism>
<evidence type="ECO:0000256" key="3">
    <source>
        <dbReference type="ARBA" id="ARBA00022741"/>
    </source>
</evidence>
<name>A0A1F5FWI1_9BACT</name>
<keyword evidence="5" id="KW-0133">Cell shape</keyword>
<accession>A0A1F5FWI1</accession>
<dbReference type="GO" id="GO:0000902">
    <property type="term" value="P:cell morphogenesis"/>
    <property type="evidence" value="ECO:0007669"/>
    <property type="project" value="InterPro"/>
</dbReference>
<dbReference type="InterPro" id="IPR056546">
    <property type="entry name" value="MreB_MamK-like"/>
</dbReference>
<dbReference type="Proteomes" id="UP000179252">
    <property type="component" value="Unassembled WGS sequence"/>
</dbReference>
<dbReference type="PRINTS" id="PR01652">
    <property type="entry name" value="SHAPEPROTEIN"/>
</dbReference>
<evidence type="ECO:0000313" key="8">
    <source>
        <dbReference type="Proteomes" id="UP000179252"/>
    </source>
</evidence>
<dbReference type="NCBIfam" id="NF010539">
    <property type="entry name" value="PRK13927.1"/>
    <property type="match status" value="1"/>
</dbReference>
<keyword evidence="2" id="KW-0963">Cytoplasm</keyword>
<feature type="non-terminal residue" evidence="7">
    <location>
        <position position="289"/>
    </location>
</feature>
<dbReference type="InterPro" id="IPR043129">
    <property type="entry name" value="ATPase_NBD"/>
</dbReference>
<comment type="subcellular location">
    <subcellularLocation>
        <location evidence="1">Cytoplasm</location>
    </subcellularLocation>
</comment>
<keyword evidence="3" id="KW-0547">Nucleotide-binding</keyword>
<evidence type="ECO:0000256" key="1">
    <source>
        <dbReference type="ARBA" id="ARBA00004496"/>
    </source>
</evidence>
<dbReference type="InterPro" id="IPR004753">
    <property type="entry name" value="MreB"/>
</dbReference>
<evidence type="ECO:0000313" key="7">
    <source>
        <dbReference type="EMBL" id="OGD83980.1"/>
    </source>
</evidence>
<evidence type="ECO:0000256" key="2">
    <source>
        <dbReference type="ARBA" id="ARBA00022490"/>
    </source>
</evidence>
<gene>
    <name evidence="7" type="ORF">A2165_02790</name>
</gene>
<dbReference type="GO" id="GO:0008360">
    <property type="term" value="P:regulation of cell shape"/>
    <property type="evidence" value="ECO:0007669"/>
    <property type="project" value="UniProtKB-KW"/>
</dbReference>
<dbReference type="AlphaFoldDB" id="A0A1F5FWI1"/>